<dbReference type="Proteomes" id="UP000683925">
    <property type="component" value="Unassembled WGS sequence"/>
</dbReference>
<accession>A0A8S1UIR8</accession>
<gene>
    <name evidence="1" type="ORF">POCTA_138.1.T0450011</name>
</gene>
<dbReference type="EMBL" id="CAJJDP010000045">
    <property type="protein sequence ID" value="CAD8164365.1"/>
    <property type="molecule type" value="Genomic_DNA"/>
</dbReference>
<keyword evidence="2" id="KW-1185">Reference proteome</keyword>
<reference evidence="1" key="1">
    <citation type="submission" date="2021-01" db="EMBL/GenBank/DDBJ databases">
        <authorList>
            <consortium name="Genoscope - CEA"/>
            <person name="William W."/>
        </authorList>
    </citation>
    <scope>NUCLEOTIDE SEQUENCE</scope>
</reference>
<evidence type="ECO:0000313" key="1">
    <source>
        <dbReference type="EMBL" id="CAD8164365.1"/>
    </source>
</evidence>
<protein>
    <submittedName>
        <fullName evidence="1">Uncharacterized protein</fullName>
    </submittedName>
</protein>
<proteinExistence type="predicted"/>
<dbReference type="AlphaFoldDB" id="A0A8S1UIR8"/>
<evidence type="ECO:0000313" key="2">
    <source>
        <dbReference type="Proteomes" id="UP000683925"/>
    </source>
</evidence>
<organism evidence="1 2">
    <name type="scientific">Paramecium octaurelia</name>
    <dbReference type="NCBI Taxonomy" id="43137"/>
    <lineage>
        <taxon>Eukaryota</taxon>
        <taxon>Sar</taxon>
        <taxon>Alveolata</taxon>
        <taxon>Ciliophora</taxon>
        <taxon>Intramacronucleata</taxon>
        <taxon>Oligohymenophorea</taxon>
        <taxon>Peniculida</taxon>
        <taxon>Parameciidae</taxon>
        <taxon>Paramecium</taxon>
    </lineage>
</organism>
<sequence length="105" mass="12254">MLIQYYQERNKLTIQFGFYSPILTFHKHVELSQLPEANVVPSKERQTDMMELFGPSNLALCYPILTSHKRIEVFEPPDANVVPSGEKQTDTTEFQLLFYYPSRPN</sequence>
<comment type="caution">
    <text evidence="1">The sequence shown here is derived from an EMBL/GenBank/DDBJ whole genome shotgun (WGS) entry which is preliminary data.</text>
</comment>
<name>A0A8S1UIR8_PAROT</name>